<dbReference type="AlphaFoldDB" id="A0A9Q8L6V1"/>
<keyword evidence="8" id="KW-1133">Transmembrane helix</keyword>
<dbReference type="Pfam" id="PF00067">
    <property type="entry name" value="p450"/>
    <property type="match status" value="1"/>
</dbReference>
<keyword evidence="7 9" id="KW-0503">Monooxygenase</keyword>
<dbReference type="GeneID" id="71981746"/>
<dbReference type="InterPro" id="IPR036396">
    <property type="entry name" value="Cyt_P450_sf"/>
</dbReference>
<organism evidence="9 10">
    <name type="scientific">Passalora fulva</name>
    <name type="common">Tomato leaf mold</name>
    <name type="synonym">Cladosporium fulvum</name>
    <dbReference type="NCBI Taxonomy" id="5499"/>
    <lineage>
        <taxon>Eukaryota</taxon>
        <taxon>Fungi</taxon>
        <taxon>Dikarya</taxon>
        <taxon>Ascomycota</taxon>
        <taxon>Pezizomycotina</taxon>
        <taxon>Dothideomycetes</taxon>
        <taxon>Dothideomycetidae</taxon>
        <taxon>Mycosphaerellales</taxon>
        <taxon>Mycosphaerellaceae</taxon>
        <taxon>Fulvia</taxon>
    </lineage>
</organism>
<dbReference type="Gene3D" id="1.10.630.10">
    <property type="entry name" value="Cytochrome P450"/>
    <property type="match status" value="1"/>
</dbReference>
<dbReference type="GO" id="GO:0005506">
    <property type="term" value="F:iron ion binding"/>
    <property type="evidence" value="ECO:0007669"/>
    <property type="project" value="InterPro"/>
</dbReference>
<dbReference type="CDD" id="cd11058">
    <property type="entry name" value="CYP60B-like"/>
    <property type="match status" value="1"/>
</dbReference>
<keyword evidence="8" id="KW-0472">Membrane</keyword>
<reference evidence="9" key="2">
    <citation type="journal article" date="2022" name="Microb. Genom.">
        <title>A chromosome-scale genome assembly of the tomato pathogen Cladosporium fulvum reveals a compartmentalized genome architecture and the presence of a dispensable chromosome.</title>
        <authorList>
            <person name="Zaccaron A.Z."/>
            <person name="Chen L.H."/>
            <person name="Samaras A."/>
            <person name="Stergiopoulos I."/>
        </authorList>
    </citation>
    <scope>NUCLEOTIDE SEQUENCE</scope>
    <source>
        <strain evidence="9">Race5_Kim</strain>
    </source>
</reference>
<keyword evidence="7" id="KW-0560">Oxidoreductase</keyword>
<dbReference type="InterPro" id="IPR050121">
    <property type="entry name" value="Cytochrome_P450_monoxygenase"/>
</dbReference>
<evidence type="ECO:0000256" key="1">
    <source>
        <dbReference type="ARBA" id="ARBA00001971"/>
    </source>
</evidence>
<dbReference type="OrthoDB" id="1470350at2759"/>
<keyword evidence="4 6" id="KW-0479">Metal-binding</keyword>
<dbReference type="InterPro" id="IPR001128">
    <property type="entry name" value="Cyt_P450"/>
</dbReference>
<proteinExistence type="inferred from homology"/>
<dbReference type="SUPFAM" id="SSF48264">
    <property type="entry name" value="Cytochrome P450"/>
    <property type="match status" value="1"/>
</dbReference>
<evidence type="ECO:0000256" key="3">
    <source>
        <dbReference type="ARBA" id="ARBA00022617"/>
    </source>
</evidence>
<dbReference type="InterPro" id="IPR002401">
    <property type="entry name" value="Cyt_P450_E_grp-I"/>
</dbReference>
<dbReference type="KEGG" id="ffu:CLAFUR5_01868"/>
<keyword evidence="3 6" id="KW-0349">Heme</keyword>
<evidence type="ECO:0000313" key="9">
    <source>
        <dbReference type="EMBL" id="UJO11976.1"/>
    </source>
</evidence>
<evidence type="ECO:0000256" key="7">
    <source>
        <dbReference type="RuleBase" id="RU000461"/>
    </source>
</evidence>
<evidence type="ECO:0000256" key="8">
    <source>
        <dbReference type="SAM" id="Phobius"/>
    </source>
</evidence>
<dbReference type="GO" id="GO:0016705">
    <property type="term" value="F:oxidoreductase activity, acting on paired donors, with incorporation or reduction of molecular oxygen"/>
    <property type="evidence" value="ECO:0007669"/>
    <property type="project" value="InterPro"/>
</dbReference>
<dbReference type="PANTHER" id="PTHR24305:SF210">
    <property type="entry name" value="CYTOCHROME P450 MONOOXYGENASE ASQL-RELATED"/>
    <property type="match status" value="1"/>
</dbReference>
<evidence type="ECO:0000256" key="2">
    <source>
        <dbReference type="ARBA" id="ARBA00010617"/>
    </source>
</evidence>
<dbReference type="RefSeq" id="XP_047756342.1">
    <property type="nucleotide sequence ID" value="XM_047901016.1"/>
</dbReference>
<dbReference type="GO" id="GO:0004497">
    <property type="term" value="F:monooxygenase activity"/>
    <property type="evidence" value="ECO:0007669"/>
    <property type="project" value="UniProtKB-KW"/>
</dbReference>
<keyword evidence="10" id="KW-1185">Reference proteome</keyword>
<feature type="binding site" description="axial binding residue" evidence="6">
    <location>
        <position position="450"/>
    </location>
    <ligand>
        <name>heme</name>
        <dbReference type="ChEBI" id="CHEBI:30413"/>
    </ligand>
    <ligandPart>
        <name>Fe</name>
        <dbReference type="ChEBI" id="CHEBI:18248"/>
    </ligandPart>
</feature>
<evidence type="ECO:0000256" key="6">
    <source>
        <dbReference type="PIRSR" id="PIRSR602401-1"/>
    </source>
</evidence>
<dbReference type="PRINTS" id="PR00385">
    <property type="entry name" value="P450"/>
</dbReference>
<dbReference type="InterPro" id="IPR017972">
    <property type="entry name" value="Cyt_P450_CS"/>
</dbReference>
<dbReference type="Proteomes" id="UP000756132">
    <property type="component" value="Chromosome 1"/>
</dbReference>
<protein>
    <submittedName>
        <fullName evidence="9">Cytochrome P450 monooxygenase lcsI</fullName>
    </submittedName>
</protein>
<dbReference type="PANTHER" id="PTHR24305">
    <property type="entry name" value="CYTOCHROME P450"/>
    <property type="match status" value="1"/>
</dbReference>
<name>A0A9Q8L6V1_PASFU</name>
<dbReference type="PRINTS" id="PR00463">
    <property type="entry name" value="EP450I"/>
</dbReference>
<evidence type="ECO:0000256" key="5">
    <source>
        <dbReference type="ARBA" id="ARBA00023004"/>
    </source>
</evidence>
<evidence type="ECO:0000313" key="10">
    <source>
        <dbReference type="Proteomes" id="UP000756132"/>
    </source>
</evidence>
<accession>A0A9Q8L6V1</accession>
<sequence>MEASNDRVQMPLALIGTFAALSFTYFTVRTVYDLFFGPLARIPGPALSAISRLPHVRDLLRGKTVDTITELHKTYGDVVRFSPNEVSFISIETAFPDIYGFRTGKLKGHVNMQKDSVWYAKPANGVPSILIADDEYHSRGRRVLSHAFSEKALAEQEPLVQSYADQLVDRLREVTAKTGEAQDMCKWYNWTTFDVIADLIVGEPFGCLQDLTMHKYITLLFQSLKGFRISYILHYYPWLQGIGKKLIPVELLAKRKEFQGWVKSQVRKRIERDTQRPDFMTQILANNGTKGAALTNEQIDANAHLMLVAGSETTATLLSGATYCLLANPDKHETLKQEIRGRFKDNSDLTLAAVNDSPYLIAVLSEALRYFPPVPAGFQRRVGPGGEFVSGYYIPEGTSVSVSHYPAYQSAYNFKDPDDFIPERWLPDQPTYAEDKRSACQPFSFGPRNCLGKNLAYAEMRLILAKVIWSFDLELEAECRDWMKRCKVVTLYDKPPLMVKVNDVRK</sequence>
<keyword evidence="5 6" id="KW-0408">Iron</keyword>
<feature type="transmembrane region" description="Helical" evidence="8">
    <location>
        <begin position="12"/>
        <end position="32"/>
    </location>
</feature>
<evidence type="ECO:0000256" key="4">
    <source>
        <dbReference type="ARBA" id="ARBA00022723"/>
    </source>
</evidence>
<dbReference type="EMBL" id="CP090163">
    <property type="protein sequence ID" value="UJO11976.1"/>
    <property type="molecule type" value="Genomic_DNA"/>
</dbReference>
<comment type="cofactor">
    <cofactor evidence="1 6">
        <name>heme</name>
        <dbReference type="ChEBI" id="CHEBI:30413"/>
    </cofactor>
</comment>
<gene>
    <name evidence="9" type="ORF">CLAFUR5_01868</name>
</gene>
<keyword evidence="8" id="KW-0812">Transmembrane</keyword>
<reference evidence="9" key="1">
    <citation type="submission" date="2021-12" db="EMBL/GenBank/DDBJ databases">
        <authorList>
            <person name="Zaccaron A."/>
            <person name="Stergiopoulos I."/>
        </authorList>
    </citation>
    <scope>NUCLEOTIDE SEQUENCE</scope>
    <source>
        <strain evidence="9">Race5_Kim</strain>
    </source>
</reference>
<dbReference type="GO" id="GO:0020037">
    <property type="term" value="F:heme binding"/>
    <property type="evidence" value="ECO:0007669"/>
    <property type="project" value="InterPro"/>
</dbReference>
<comment type="similarity">
    <text evidence="2 7">Belongs to the cytochrome P450 family.</text>
</comment>
<dbReference type="PROSITE" id="PS00086">
    <property type="entry name" value="CYTOCHROME_P450"/>
    <property type="match status" value="1"/>
</dbReference>